<proteinExistence type="predicted"/>
<dbReference type="AlphaFoldDB" id="A0A7V5K1H2"/>
<comment type="caution">
    <text evidence="1">The sequence shown here is derived from an EMBL/GenBank/DDBJ whole genome shotgun (WGS) entry which is preliminary data.</text>
</comment>
<reference evidence="1" key="1">
    <citation type="journal article" date="2020" name="mSystems">
        <title>Genome- and Community-Level Interaction Insights into Carbon Utilization and Element Cycling Functions of Hydrothermarchaeota in Hydrothermal Sediment.</title>
        <authorList>
            <person name="Zhou Z."/>
            <person name="Liu Y."/>
            <person name="Xu W."/>
            <person name="Pan J."/>
            <person name="Luo Z.H."/>
            <person name="Li M."/>
        </authorList>
    </citation>
    <scope>NUCLEOTIDE SEQUENCE [LARGE SCALE GENOMIC DNA]</scope>
    <source>
        <strain evidence="1">SpSt-1011</strain>
    </source>
</reference>
<sequence>MSEKASFRFSLEQKLIALPDLKIELIPAFYLERYLSQEDFVLLCKEDLKENIIRIVKNWVYKVKSSSSSFPIEKLKSLYFSTYCALNFVSSSLNITGELRETREAFLKAAAHEPYLMVKERKNIALDLYHREPLENSPDLIKRLEKKNILNIGLEDISLEEPEEFSISANSLEKRIVNFAKAAYAEINKREQTEPVSSQLRFFVNCMVYPKMFGISLERYGMKDVKEVYAASAEKYGDFEIPMPRIFLENES</sequence>
<organism evidence="1">
    <name type="scientific">Thermodesulfobacterium geofontis</name>
    <dbReference type="NCBI Taxonomy" id="1295609"/>
    <lineage>
        <taxon>Bacteria</taxon>
        <taxon>Pseudomonadati</taxon>
        <taxon>Thermodesulfobacteriota</taxon>
        <taxon>Thermodesulfobacteria</taxon>
        <taxon>Thermodesulfobacteriales</taxon>
        <taxon>Thermodesulfobacteriaceae</taxon>
        <taxon>Thermodesulfobacterium</taxon>
    </lineage>
</organism>
<gene>
    <name evidence="1" type="ORF">ENL62_00430</name>
</gene>
<evidence type="ECO:0000313" key="1">
    <source>
        <dbReference type="EMBL" id="HHH86030.1"/>
    </source>
</evidence>
<name>A0A7V5K1H2_9BACT</name>
<accession>A0A7V5K1H2</accession>
<dbReference type="EMBL" id="DRUQ01000030">
    <property type="protein sequence ID" value="HHH86030.1"/>
    <property type="molecule type" value="Genomic_DNA"/>
</dbReference>
<protein>
    <submittedName>
        <fullName evidence="1">Uncharacterized protein</fullName>
    </submittedName>
</protein>